<name>A0A6J2U3G8_DROLE</name>
<reference evidence="2" key="1">
    <citation type="submission" date="2025-08" db="UniProtKB">
        <authorList>
            <consortium name="RefSeq"/>
        </authorList>
    </citation>
    <scope>IDENTIFICATION</scope>
    <source>
        <strain evidence="2">11010-0011.00</strain>
        <tissue evidence="2">Whole body</tissue>
    </source>
</reference>
<sequence length="225" mass="24793">MGSEIELELEAVRKPGSQSLLAYLGKMLSVMFYGLPRHPTNDSMAIVAHKGGVIFALDTRNAQLEYLFDYMFCIGPKSGVGRSIAVEIRAQLLPDRRGGISNKELESRMKRALELIGARRREAVYAPIILGGICNDQVLIFSFQIDGTVISSSKYAAHGFNSDHILRAFDAAWRNAMSGGEAMKLLKDVMTANISKMPLLQKVLMMSSIARASDGFDLKLCIEDM</sequence>
<dbReference type="GO" id="GO:0051603">
    <property type="term" value="P:proteolysis involved in protein catabolic process"/>
    <property type="evidence" value="ECO:0007669"/>
    <property type="project" value="InterPro"/>
</dbReference>
<dbReference type="InterPro" id="IPR029055">
    <property type="entry name" value="Ntn_hydrolases_N"/>
</dbReference>
<dbReference type="InterPro" id="IPR001353">
    <property type="entry name" value="Proteasome_sua/b"/>
</dbReference>
<dbReference type="AlphaFoldDB" id="A0A6J2U3G8"/>
<dbReference type="Gene3D" id="3.60.20.10">
    <property type="entry name" value="Glutamine Phosphoribosylpyrophosphate, subunit 1, domain 1"/>
    <property type="match status" value="1"/>
</dbReference>
<organism evidence="1 2">
    <name type="scientific">Drosophila lebanonensis</name>
    <name type="common">Fruit fly</name>
    <name type="synonym">Scaptodrosophila lebanonensis</name>
    <dbReference type="NCBI Taxonomy" id="7225"/>
    <lineage>
        <taxon>Eukaryota</taxon>
        <taxon>Metazoa</taxon>
        <taxon>Ecdysozoa</taxon>
        <taxon>Arthropoda</taxon>
        <taxon>Hexapoda</taxon>
        <taxon>Insecta</taxon>
        <taxon>Pterygota</taxon>
        <taxon>Neoptera</taxon>
        <taxon>Endopterygota</taxon>
        <taxon>Diptera</taxon>
        <taxon>Brachycera</taxon>
        <taxon>Muscomorpha</taxon>
        <taxon>Ephydroidea</taxon>
        <taxon>Drosophilidae</taxon>
        <taxon>Scaptodrosophila</taxon>
    </lineage>
</organism>
<protein>
    <submittedName>
        <fullName evidence="2">Uncharacterized protein LOC115629956 isoform X1</fullName>
    </submittedName>
</protein>
<dbReference type="GO" id="GO:0005839">
    <property type="term" value="C:proteasome core complex"/>
    <property type="evidence" value="ECO:0007669"/>
    <property type="project" value="InterPro"/>
</dbReference>
<dbReference type="GeneID" id="115629956"/>
<dbReference type="Pfam" id="PF00227">
    <property type="entry name" value="Proteasome"/>
    <property type="match status" value="1"/>
</dbReference>
<gene>
    <name evidence="2" type="primary">LOC115629956</name>
</gene>
<dbReference type="Proteomes" id="UP000504634">
    <property type="component" value="Unplaced"/>
</dbReference>
<dbReference type="SUPFAM" id="SSF56235">
    <property type="entry name" value="N-terminal nucleophile aminohydrolases (Ntn hydrolases)"/>
    <property type="match status" value="1"/>
</dbReference>
<dbReference type="RefSeq" id="XP_030382430.1">
    <property type="nucleotide sequence ID" value="XM_030526570.1"/>
</dbReference>
<evidence type="ECO:0000313" key="1">
    <source>
        <dbReference type="Proteomes" id="UP000504634"/>
    </source>
</evidence>
<accession>A0A6J2U3G8</accession>
<evidence type="ECO:0000313" key="2">
    <source>
        <dbReference type="RefSeq" id="XP_030382430.1"/>
    </source>
</evidence>
<proteinExistence type="predicted"/>
<keyword evidence="1" id="KW-1185">Reference proteome</keyword>